<name>A0A918H472_9ACTN</name>
<comment type="caution">
    <text evidence="2">The sequence shown here is derived from an EMBL/GenBank/DDBJ whole genome shotgun (WGS) entry which is preliminary data.</text>
</comment>
<dbReference type="Proteomes" id="UP000646776">
    <property type="component" value="Unassembled WGS sequence"/>
</dbReference>
<gene>
    <name evidence="2" type="ORF">GCM10010226_05350</name>
</gene>
<feature type="domain" description="Insertion element IS402-like" evidence="1">
    <location>
        <begin position="7"/>
        <end position="58"/>
    </location>
</feature>
<dbReference type="PANTHER" id="PTHR46637">
    <property type="entry name" value="TIS1421-TRANSPOSASE PROTEIN A"/>
    <property type="match status" value="1"/>
</dbReference>
<reference evidence="2" key="2">
    <citation type="submission" date="2020-09" db="EMBL/GenBank/DDBJ databases">
        <authorList>
            <person name="Sun Q."/>
            <person name="Ohkuma M."/>
        </authorList>
    </citation>
    <scope>NUCLEOTIDE SEQUENCE</scope>
    <source>
        <strain evidence="2">JCM 4125</strain>
    </source>
</reference>
<protein>
    <recommendedName>
        <fullName evidence="1">Insertion element IS402-like domain-containing protein</fullName>
    </recommendedName>
</protein>
<dbReference type="InterPro" id="IPR052909">
    <property type="entry name" value="Transposase_6_like"/>
</dbReference>
<dbReference type="AlphaFoldDB" id="A0A918H472"/>
<sequence length="128" mass="15096">MGNNRCGRWRDHRQVVNGILHRVRTGVQWRDLPKRFGPWKTVYERHRRWSADGTWERLLQQVQAQADAASGIDWDVSVDSTSIRAHQHAAGARKAPPPAAPKGRWRWHIRAECRGRGYAPAWWRWCRR</sequence>
<evidence type="ECO:0000259" key="1">
    <source>
        <dbReference type="Pfam" id="PF13340"/>
    </source>
</evidence>
<dbReference type="InterPro" id="IPR025161">
    <property type="entry name" value="IS402-like_dom"/>
</dbReference>
<dbReference type="EMBL" id="BMSA01000001">
    <property type="protein sequence ID" value="GGT32115.1"/>
    <property type="molecule type" value="Genomic_DNA"/>
</dbReference>
<dbReference type="PANTHER" id="PTHR46637:SF1">
    <property type="entry name" value="BLL5188 PROTEIN"/>
    <property type="match status" value="1"/>
</dbReference>
<evidence type="ECO:0000313" key="2">
    <source>
        <dbReference type="EMBL" id="GGT32115.1"/>
    </source>
</evidence>
<dbReference type="NCBIfam" id="NF033580">
    <property type="entry name" value="transpos_IS5_3"/>
    <property type="match status" value="1"/>
</dbReference>
<organism evidence="2 3">
    <name type="scientific">Streptomyces phaeofaciens</name>
    <dbReference type="NCBI Taxonomy" id="68254"/>
    <lineage>
        <taxon>Bacteria</taxon>
        <taxon>Bacillati</taxon>
        <taxon>Actinomycetota</taxon>
        <taxon>Actinomycetes</taxon>
        <taxon>Kitasatosporales</taxon>
        <taxon>Streptomycetaceae</taxon>
        <taxon>Streptomyces</taxon>
    </lineage>
</organism>
<keyword evidence="3" id="KW-1185">Reference proteome</keyword>
<evidence type="ECO:0000313" key="3">
    <source>
        <dbReference type="Proteomes" id="UP000646776"/>
    </source>
</evidence>
<dbReference type="Pfam" id="PF13340">
    <property type="entry name" value="DUF4096"/>
    <property type="match status" value="1"/>
</dbReference>
<reference evidence="2" key="1">
    <citation type="journal article" date="2014" name="Int. J. Syst. Evol. Microbiol.">
        <title>Complete genome sequence of Corynebacterium casei LMG S-19264T (=DSM 44701T), isolated from a smear-ripened cheese.</title>
        <authorList>
            <consortium name="US DOE Joint Genome Institute (JGI-PGF)"/>
            <person name="Walter F."/>
            <person name="Albersmeier A."/>
            <person name="Kalinowski J."/>
            <person name="Ruckert C."/>
        </authorList>
    </citation>
    <scope>NUCLEOTIDE SEQUENCE</scope>
    <source>
        <strain evidence="2">JCM 4125</strain>
    </source>
</reference>
<accession>A0A918H472</accession>
<proteinExistence type="predicted"/>